<dbReference type="Proteomes" id="UP001060085">
    <property type="component" value="Linkage Group LG02"/>
</dbReference>
<protein>
    <submittedName>
        <fullName evidence="1">Uncharacterized protein</fullName>
    </submittedName>
</protein>
<comment type="caution">
    <text evidence="1">The sequence shown here is derived from an EMBL/GenBank/DDBJ whole genome shotgun (WGS) entry which is preliminary data.</text>
</comment>
<evidence type="ECO:0000313" key="1">
    <source>
        <dbReference type="EMBL" id="KAI5676761.1"/>
    </source>
</evidence>
<sequence length="173" mass="18986">MRIRKSSFYSVPSSPCASPSCSSSFPPSSISSSSSITANSLSLASSTDSSSSFSPCSSNLATRCQGLDLLVKAIHLVTAGSVVGVPYIQRRIVRRRRRALKFNSLILSQFLVNDKEQEQGQKKKKVNSKARSKSKRQKRAMALPSKYQDSVLQPLKPKTRRQRSTQIDAEMGS</sequence>
<evidence type="ECO:0000313" key="2">
    <source>
        <dbReference type="Proteomes" id="UP001060085"/>
    </source>
</evidence>
<proteinExistence type="predicted"/>
<organism evidence="1 2">
    <name type="scientific">Catharanthus roseus</name>
    <name type="common">Madagascar periwinkle</name>
    <name type="synonym">Vinca rosea</name>
    <dbReference type="NCBI Taxonomy" id="4058"/>
    <lineage>
        <taxon>Eukaryota</taxon>
        <taxon>Viridiplantae</taxon>
        <taxon>Streptophyta</taxon>
        <taxon>Embryophyta</taxon>
        <taxon>Tracheophyta</taxon>
        <taxon>Spermatophyta</taxon>
        <taxon>Magnoliopsida</taxon>
        <taxon>eudicotyledons</taxon>
        <taxon>Gunneridae</taxon>
        <taxon>Pentapetalae</taxon>
        <taxon>asterids</taxon>
        <taxon>lamiids</taxon>
        <taxon>Gentianales</taxon>
        <taxon>Apocynaceae</taxon>
        <taxon>Rauvolfioideae</taxon>
        <taxon>Vinceae</taxon>
        <taxon>Catharanthinae</taxon>
        <taxon>Catharanthus</taxon>
    </lineage>
</organism>
<name>A0ACC0BVU6_CATRO</name>
<accession>A0ACC0BVU6</accession>
<keyword evidence="2" id="KW-1185">Reference proteome</keyword>
<dbReference type="EMBL" id="CM044702">
    <property type="protein sequence ID" value="KAI5676761.1"/>
    <property type="molecule type" value="Genomic_DNA"/>
</dbReference>
<reference evidence="2" key="1">
    <citation type="journal article" date="2023" name="Nat. Plants">
        <title>Single-cell RNA sequencing provides a high-resolution roadmap for understanding the multicellular compartmentation of specialized metabolism.</title>
        <authorList>
            <person name="Sun S."/>
            <person name="Shen X."/>
            <person name="Li Y."/>
            <person name="Li Y."/>
            <person name="Wang S."/>
            <person name="Li R."/>
            <person name="Zhang H."/>
            <person name="Shen G."/>
            <person name="Guo B."/>
            <person name="Wei J."/>
            <person name="Xu J."/>
            <person name="St-Pierre B."/>
            <person name="Chen S."/>
            <person name="Sun C."/>
        </authorList>
    </citation>
    <scope>NUCLEOTIDE SEQUENCE [LARGE SCALE GENOMIC DNA]</scope>
</reference>
<gene>
    <name evidence="1" type="ORF">M9H77_07711</name>
</gene>